<keyword evidence="10 12" id="KW-0648">Protein biosynthesis</keyword>
<organism evidence="15 17">
    <name type="scientific">Thermoproteota archaeon</name>
    <dbReference type="NCBI Taxonomy" id="2056631"/>
    <lineage>
        <taxon>Archaea</taxon>
        <taxon>Thermoproteota</taxon>
    </lineage>
</organism>
<feature type="binding site" evidence="12">
    <location>
        <position position="600"/>
    </location>
    <ligand>
        <name>Zn(2+)</name>
        <dbReference type="ChEBI" id="CHEBI:29105"/>
    </ligand>
</feature>
<evidence type="ECO:0000256" key="3">
    <source>
        <dbReference type="ARBA" id="ARBA00022555"/>
    </source>
</evidence>
<feature type="binding site" evidence="12">
    <location>
        <position position="708"/>
    </location>
    <ligand>
        <name>Zn(2+)</name>
        <dbReference type="ChEBI" id="CHEBI:29105"/>
    </ligand>
</feature>
<evidence type="ECO:0000313" key="15">
    <source>
        <dbReference type="EMBL" id="TDA40185.1"/>
    </source>
</evidence>
<dbReference type="GO" id="GO:0002161">
    <property type="term" value="F:aminoacyl-tRNA deacylase activity"/>
    <property type="evidence" value="ECO:0007669"/>
    <property type="project" value="TreeGrafter"/>
</dbReference>
<keyword evidence="6 12" id="KW-0547">Nucleotide-binding</keyword>
<dbReference type="Gene3D" id="2.40.30.130">
    <property type="match status" value="1"/>
</dbReference>
<sequence length="911" mass="104799">MIYLINEEVYRLNFFMENGFVRKECKSCKRHFWTLDPDRELCGDSPCVPYYFIKNPPTRRAYNINEMREEFLSFFEKKNHKRIKRYPVIARWRDDIFFTIASIACFQPHVTSGEVPPPYNPLVISQPCIRTTDIGNVGKTGGRHLTIFEMMAHHAFSSKEKEIYWKEETVAYHHEFLTKQLGIPDDEITYIEHWWEGGGDAGPDLEGIVRGLELSTLVFMEYRKVGNTYEKLPLRIVDTGYGLERFTWISKGSSTAFEAIYGELFDKFLKKFNLEKPDEKILCEAMKYSGMVDVTDSNSLMEYKLRVSKSLGMDIVSIERIIRPFEIVMAILDHTKTIVFMLGDGLVPSNVQAGYFGRFFIRRVKRLMDMLKVYVPISELLYMQLLYWKDQFPELMEKSDYILHVAELEISRYEKTIEQGKSIISKLIKNEEIQKNASIPVEALLKLYDSHGLPPEMVKEFAESYGIKVEIPEAFDAMVSALHSSTSTKKEEDILQGIPSSLPPTELVFYSDPKLRSIKARVLYSDNNRVVLDRTIFYPEGGGQLSDIGVMIDNGREVKVLNVKKSHGIVVHFVDKPIEIGREVECFIDWQRRKILSKHHSATHILIGAARRVLGDHVWQHGAQKDVDKSRLDITHFEKINDKQLREIENLANKVIQECRPIRVYFEDRNIAEQKFGIRIYQGGVVYGRKIRIVEIEDWDVEACGGIHCSNTGEIGLIKIIRTERIQDGVERLEFVAGEQAIRYIQSQEDLLNELSKILNTPIEHIRKTTINLVEELSKSRKLIESLREKIAQSLYSNLKPEVINGFQLYYGIFDLSHEELLKLASFIIKKDNMSITIFISKIDGTVISMIGSEAMKKGINAGKIVSNFVSMFGGKGGGKQDIGQGKIPLSKIQEIDFHKIKNSINDMVIK</sequence>
<dbReference type="SUPFAM" id="SSF55681">
    <property type="entry name" value="Class II aaRS and biotin synthetases"/>
    <property type="match status" value="1"/>
</dbReference>
<dbReference type="InterPro" id="IPR012947">
    <property type="entry name" value="tRNA_SAD"/>
</dbReference>
<dbReference type="PROSITE" id="PS50860">
    <property type="entry name" value="AA_TRNA_LIGASE_II_ALA"/>
    <property type="match status" value="1"/>
</dbReference>
<dbReference type="NCBIfam" id="TIGR00344">
    <property type="entry name" value="alaS"/>
    <property type="match status" value="1"/>
</dbReference>
<comment type="similarity">
    <text evidence="1 12">Belongs to the class-II aminoacyl-tRNA synthetase family.</text>
</comment>
<evidence type="ECO:0000256" key="9">
    <source>
        <dbReference type="ARBA" id="ARBA00022884"/>
    </source>
</evidence>
<dbReference type="InterPro" id="IPR045864">
    <property type="entry name" value="aa-tRNA-synth_II/BPL/LPL"/>
</dbReference>
<comment type="cofactor">
    <cofactor evidence="12">
        <name>Zn(2+)</name>
        <dbReference type="ChEBI" id="CHEBI:29105"/>
    </cofactor>
    <text evidence="12">Binds 1 zinc ion per subunit.</text>
</comment>
<dbReference type="AlphaFoldDB" id="A0A523BGX8"/>
<dbReference type="InterPro" id="IPR009000">
    <property type="entry name" value="Transl_B-barrel_sf"/>
</dbReference>
<evidence type="ECO:0000256" key="5">
    <source>
        <dbReference type="ARBA" id="ARBA00022723"/>
    </source>
</evidence>
<dbReference type="Gene3D" id="3.30.54.20">
    <property type="match status" value="1"/>
</dbReference>
<dbReference type="HAMAP" id="MF_00036_A">
    <property type="entry name" value="Ala_tRNA_synth_A"/>
    <property type="match status" value="1"/>
</dbReference>
<evidence type="ECO:0000256" key="12">
    <source>
        <dbReference type="HAMAP-Rule" id="MF_00036"/>
    </source>
</evidence>
<feature type="binding site" evidence="12">
    <location>
        <position position="704"/>
    </location>
    <ligand>
        <name>Zn(2+)</name>
        <dbReference type="ChEBI" id="CHEBI:29105"/>
    </ligand>
</feature>
<dbReference type="Proteomes" id="UP000317265">
    <property type="component" value="Unassembled WGS sequence"/>
</dbReference>
<dbReference type="Pfam" id="PF01411">
    <property type="entry name" value="tRNA-synt_2c"/>
    <property type="match status" value="1"/>
</dbReference>
<keyword evidence="8 12" id="KW-0067">ATP-binding</keyword>
<dbReference type="FunFam" id="3.30.930.10:FF:000056">
    <property type="entry name" value="Alanine--tRNA ligase"/>
    <property type="match status" value="1"/>
</dbReference>
<dbReference type="Pfam" id="PF07973">
    <property type="entry name" value="tRNA_SAD"/>
    <property type="match status" value="1"/>
</dbReference>
<dbReference type="PANTHER" id="PTHR11777:SF9">
    <property type="entry name" value="ALANINE--TRNA LIGASE, CYTOPLASMIC"/>
    <property type="match status" value="1"/>
</dbReference>
<dbReference type="CDD" id="cd00673">
    <property type="entry name" value="AlaRS_core"/>
    <property type="match status" value="1"/>
</dbReference>
<dbReference type="GO" id="GO:0006419">
    <property type="term" value="P:alanyl-tRNA aminoacylation"/>
    <property type="evidence" value="ECO:0007669"/>
    <property type="project" value="UniProtKB-UniRule"/>
</dbReference>
<dbReference type="EMBL" id="QNVI01000014">
    <property type="protein sequence ID" value="TDA40185.1"/>
    <property type="molecule type" value="Genomic_DNA"/>
</dbReference>
<dbReference type="GO" id="GO:0004813">
    <property type="term" value="F:alanine-tRNA ligase activity"/>
    <property type="evidence" value="ECO:0007669"/>
    <property type="project" value="UniProtKB-UniRule"/>
</dbReference>
<dbReference type="Gene3D" id="3.30.930.10">
    <property type="entry name" value="Bira Bifunctional Protein, Domain 2"/>
    <property type="match status" value="1"/>
</dbReference>
<dbReference type="InterPro" id="IPR050058">
    <property type="entry name" value="Ala-tRNA_ligase"/>
</dbReference>
<evidence type="ECO:0000256" key="8">
    <source>
        <dbReference type="ARBA" id="ARBA00022840"/>
    </source>
</evidence>
<dbReference type="FunFam" id="3.30.980.10:FF:000004">
    <property type="entry name" value="Alanine--tRNA ligase, cytoplasmic"/>
    <property type="match status" value="1"/>
</dbReference>
<dbReference type="Proteomes" id="UP000316080">
    <property type="component" value="Unassembled WGS sequence"/>
</dbReference>
<keyword evidence="5 12" id="KW-0479">Metal-binding</keyword>
<dbReference type="SUPFAM" id="SSF55186">
    <property type="entry name" value="ThrRS/AlaRS common domain"/>
    <property type="match status" value="1"/>
</dbReference>
<comment type="caution">
    <text evidence="15">The sequence shown here is derived from an EMBL/GenBank/DDBJ whole genome shotgun (WGS) entry which is preliminary data.</text>
</comment>
<dbReference type="Gene3D" id="3.10.310.40">
    <property type="match status" value="1"/>
</dbReference>
<comment type="catalytic activity">
    <reaction evidence="12">
        <text>tRNA(Ala) + L-alanine + ATP = L-alanyl-tRNA(Ala) + AMP + diphosphate</text>
        <dbReference type="Rhea" id="RHEA:12540"/>
        <dbReference type="Rhea" id="RHEA-COMP:9657"/>
        <dbReference type="Rhea" id="RHEA-COMP:9923"/>
        <dbReference type="ChEBI" id="CHEBI:30616"/>
        <dbReference type="ChEBI" id="CHEBI:33019"/>
        <dbReference type="ChEBI" id="CHEBI:57972"/>
        <dbReference type="ChEBI" id="CHEBI:78442"/>
        <dbReference type="ChEBI" id="CHEBI:78497"/>
        <dbReference type="ChEBI" id="CHEBI:456215"/>
        <dbReference type="EC" id="6.1.1.7"/>
    </reaction>
</comment>
<evidence type="ECO:0000313" key="17">
    <source>
        <dbReference type="Proteomes" id="UP000317265"/>
    </source>
</evidence>
<evidence type="ECO:0000256" key="1">
    <source>
        <dbReference type="ARBA" id="ARBA00008226"/>
    </source>
</evidence>
<dbReference type="GO" id="GO:0008270">
    <property type="term" value="F:zinc ion binding"/>
    <property type="evidence" value="ECO:0007669"/>
    <property type="project" value="UniProtKB-UniRule"/>
</dbReference>
<dbReference type="InterPro" id="IPR018163">
    <property type="entry name" value="Thr/Ala-tRNA-synth_IIc_edit"/>
</dbReference>
<comment type="function">
    <text evidence="12">Catalyzes the attachment of alanine to tRNA(Ala) in a two-step reaction: alanine is first activated by ATP to form Ala-AMP and then transferred to the acceptor end of tRNA(Ala). Also edits incorrectly charged Ser-tRNA(Ala) and Gly-tRNA(Ala) via its editing domain.</text>
</comment>
<proteinExistence type="inferred from homology"/>
<dbReference type="InterPro" id="IPR018164">
    <property type="entry name" value="Ala-tRNA-synth_IIc_N"/>
</dbReference>
<dbReference type="GO" id="GO:0000049">
    <property type="term" value="F:tRNA binding"/>
    <property type="evidence" value="ECO:0007669"/>
    <property type="project" value="UniProtKB-KW"/>
</dbReference>
<dbReference type="GO" id="GO:0005737">
    <property type="term" value="C:cytoplasm"/>
    <property type="evidence" value="ECO:0007669"/>
    <property type="project" value="UniProtKB-SubCell"/>
</dbReference>
<evidence type="ECO:0000256" key="4">
    <source>
        <dbReference type="ARBA" id="ARBA00022598"/>
    </source>
</evidence>
<dbReference type="PRINTS" id="PR00980">
    <property type="entry name" value="TRNASYNTHALA"/>
</dbReference>
<dbReference type="GO" id="GO:0005524">
    <property type="term" value="F:ATP binding"/>
    <property type="evidence" value="ECO:0007669"/>
    <property type="project" value="UniProtKB-UniRule"/>
</dbReference>
<dbReference type="InterPro" id="IPR018162">
    <property type="entry name" value="Ala-tRNA-ligase_IIc_anticod-bd"/>
</dbReference>
<evidence type="ECO:0000256" key="11">
    <source>
        <dbReference type="ARBA" id="ARBA00023146"/>
    </source>
</evidence>
<evidence type="ECO:0000256" key="6">
    <source>
        <dbReference type="ARBA" id="ARBA00022741"/>
    </source>
</evidence>
<dbReference type="InterPro" id="IPR002318">
    <property type="entry name" value="Ala-tRNA-lgiase_IIc"/>
</dbReference>
<dbReference type="Pfam" id="PF02272">
    <property type="entry name" value="DHHA1"/>
    <property type="match status" value="1"/>
</dbReference>
<feature type="domain" description="Alanyl-transfer RNA synthetases family profile" evidence="13">
    <location>
        <begin position="62"/>
        <end position="747"/>
    </location>
</feature>
<dbReference type="InterPro" id="IPR022429">
    <property type="entry name" value="Ala-tRNA_lgiase_arc"/>
</dbReference>
<dbReference type="Gene3D" id="6.10.250.550">
    <property type="match status" value="1"/>
</dbReference>
<keyword evidence="3 12" id="KW-0820">tRNA-binding</keyword>
<dbReference type="EMBL" id="RXIH01000026">
    <property type="protein sequence ID" value="RZN56283.1"/>
    <property type="molecule type" value="Genomic_DNA"/>
</dbReference>
<name>A0A523BGX8_9CREN</name>
<evidence type="ECO:0000313" key="14">
    <source>
        <dbReference type="EMBL" id="RZN56283.1"/>
    </source>
</evidence>
<dbReference type="SMART" id="SM00863">
    <property type="entry name" value="tRNA_SAD"/>
    <property type="match status" value="1"/>
</dbReference>
<dbReference type="SUPFAM" id="SSF50447">
    <property type="entry name" value="Translation proteins"/>
    <property type="match status" value="1"/>
</dbReference>
<dbReference type="Gene3D" id="3.30.980.10">
    <property type="entry name" value="Threonyl-trna Synthetase, Chain A, domain 2"/>
    <property type="match status" value="1"/>
</dbReference>
<dbReference type="InterPro" id="IPR018165">
    <property type="entry name" value="Ala-tRNA-synth_IIc_core"/>
</dbReference>
<dbReference type="FunFam" id="3.30.54.20:FF:000005">
    <property type="entry name" value="Alanine--tRNA ligase"/>
    <property type="match status" value="1"/>
</dbReference>
<reference evidence="14 16" key="2">
    <citation type="journal article" date="2019" name="Nat. Microbiol.">
        <title>Wide diversity of methane and short-chain alkane metabolisms in uncultured archaea.</title>
        <authorList>
            <person name="Borrel G."/>
            <person name="Adam P.S."/>
            <person name="McKay L.J."/>
            <person name="Chen L.X."/>
            <person name="Sierra-Garcia I.N."/>
            <person name="Sieber C.M."/>
            <person name="Letourneur Q."/>
            <person name="Ghozlane A."/>
            <person name="Andersen G.L."/>
            <person name="Li W.J."/>
            <person name="Hallam S.J."/>
            <person name="Muyzer G."/>
            <person name="de Oliveira V.M."/>
            <person name="Inskeep W.P."/>
            <person name="Banfield J.F."/>
            <person name="Gribaldo S."/>
        </authorList>
    </citation>
    <scope>NUCLEOTIDE SEQUENCE [LARGE SCALE GENOMIC DNA]</scope>
    <source>
        <strain evidence="14">Verst-YHS</strain>
    </source>
</reference>
<keyword evidence="7 12" id="KW-0862">Zinc</keyword>
<evidence type="ECO:0000256" key="7">
    <source>
        <dbReference type="ARBA" id="ARBA00022833"/>
    </source>
</evidence>
<dbReference type="SUPFAM" id="SSF101353">
    <property type="entry name" value="Putative anticodon-binding domain of alanyl-tRNA synthetase (AlaRS)"/>
    <property type="match status" value="1"/>
</dbReference>
<comment type="domain">
    <text evidence="12">Consists of three domains; the N-terminal catalytic domain, the editing domain and the C-terminal C-Ala domain. The editing domain removes incorrectly charged amino acids, while the C-Ala domain, along with tRNA(Ala), serves as a bridge to cooperatively bring together the editing and aminoacylation centers thus stimulating deacylation of misacylated tRNAs.</text>
</comment>
<keyword evidence="11 12" id="KW-0030">Aminoacyl-tRNA synthetase</keyword>
<evidence type="ECO:0000256" key="2">
    <source>
        <dbReference type="ARBA" id="ARBA00022490"/>
    </source>
</evidence>
<keyword evidence="2 12" id="KW-0963">Cytoplasm</keyword>
<evidence type="ECO:0000259" key="13">
    <source>
        <dbReference type="PROSITE" id="PS50860"/>
    </source>
</evidence>
<evidence type="ECO:0000313" key="16">
    <source>
        <dbReference type="Proteomes" id="UP000316080"/>
    </source>
</evidence>
<feature type="binding site" evidence="12">
    <location>
        <position position="604"/>
    </location>
    <ligand>
        <name>Zn(2+)</name>
        <dbReference type="ChEBI" id="CHEBI:29105"/>
    </ligand>
</feature>
<accession>A0A523BGX8</accession>
<gene>
    <name evidence="12" type="primary">alaS</name>
    <name evidence="15" type="ORF">DSO09_01130</name>
    <name evidence="14" type="ORF">EF809_03250</name>
</gene>
<reference evidence="15 17" key="1">
    <citation type="journal article" date="2019" name="Nat. Microbiol.">
        <title>Expanding anaerobic alkane metabolism in the domain of Archaea.</title>
        <authorList>
            <person name="Wang Y."/>
            <person name="Wegener G."/>
            <person name="Hou J."/>
            <person name="Wang F."/>
            <person name="Xiao X."/>
        </authorList>
    </citation>
    <scope>NUCLEOTIDE SEQUENCE [LARGE SCALE GENOMIC DNA]</scope>
    <source>
        <strain evidence="15">WYZ-LMO11</strain>
    </source>
</reference>
<keyword evidence="9 12" id="KW-0694">RNA-binding</keyword>
<evidence type="ECO:0000256" key="10">
    <source>
        <dbReference type="ARBA" id="ARBA00022917"/>
    </source>
</evidence>
<protein>
    <recommendedName>
        <fullName evidence="12">Alanine--tRNA ligase</fullName>
        <ecNumber evidence="12">6.1.1.7</ecNumber>
    </recommendedName>
    <alternativeName>
        <fullName evidence="12">Alanyl-tRNA synthetase</fullName>
        <shortName evidence="12">AlaRS</shortName>
    </alternativeName>
</protein>
<dbReference type="EC" id="6.1.1.7" evidence="12"/>
<comment type="subcellular location">
    <subcellularLocation>
        <location evidence="12">Cytoplasm</location>
    </subcellularLocation>
</comment>
<dbReference type="InterPro" id="IPR003156">
    <property type="entry name" value="DHHA1_dom"/>
</dbReference>
<keyword evidence="4 12" id="KW-0436">Ligase</keyword>
<dbReference type="PANTHER" id="PTHR11777">
    <property type="entry name" value="ALANYL-TRNA SYNTHETASE"/>
    <property type="match status" value="1"/>
</dbReference>
<dbReference type="NCBIfam" id="TIGR03683">
    <property type="entry name" value="A-tRNA_syn_arch"/>
    <property type="match status" value="1"/>
</dbReference>